<name>A0ABT4IBA4_9ACTO</name>
<dbReference type="Proteomes" id="UP001072034">
    <property type="component" value="Unassembled WGS sequence"/>
</dbReference>
<sequence>MKLPEEELCGGMSGYLLVLDTRALMRARSAPSRLAGARVRAVGVYRREAAARREGRARIPAVDAAPGRLKRPCYICYEVMRVPTIPHRELRNNSAEILRRVQAGETFEITNNGRPVALLAPVPEEPLALLRRSGAVTRSVRVDFAALRRATGIASRDVLDDLRGER</sequence>
<organism evidence="3 4">
    <name type="scientific">Actinomyces israelii</name>
    <dbReference type="NCBI Taxonomy" id="1659"/>
    <lineage>
        <taxon>Bacteria</taxon>
        <taxon>Bacillati</taxon>
        <taxon>Actinomycetota</taxon>
        <taxon>Actinomycetes</taxon>
        <taxon>Actinomycetales</taxon>
        <taxon>Actinomycetaceae</taxon>
        <taxon>Actinomyces</taxon>
    </lineage>
</organism>
<accession>A0ABT4IBA4</accession>
<dbReference type="Pfam" id="PF02604">
    <property type="entry name" value="PhdYeFM_antitox"/>
    <property type="match status" value="1"/>
</dbReference>
<comment type="function">
    <text evidence="2">Antitoxin component of a type II toxin-antitoxin (TA) system.</text>
</comment>
<dbReference type="InterPro" id="IPR006442">
    <property type="entry name" value="Antitoxin_Phd/YefM"/>
</dbReference>
<dbReference type="EMBL" id="JAPTMY010000036">
    <property type="protein sequence ID" value="MCZ0859019.1"/>
    <property type="molecule type" value="Genomic_DNA"/>
</dbReference>
<reference evidence="3" key="1">
    <citation type="submission" date="2022-10" db="EMBL/GenBank/DDBJ databases">
        <title>Genome sequence of Actinomyces israelii ATCC 10048.</title>
        <authorList>
            <person name="Watt R.M."/>
            <person name="Tong W.M."/>
        </authorList>
    </citation>
    <scope>NUCLEOTIDE SEQUENCE</scope>
    <source>
        <strain evidence="3">ATCC 10048</strain>
    </source>
</reference>
<evidence type="ECO:0000256" key="2">
    <source>
        <dbReference type="RuleBase" id="RU362080"/>
    </source>
</evidence>
<proteinExistence type="inferred from homology"/>
<dbReference type="InterPro" id="IPR036165">
    <property type="entry name" value="YefM-like_sf"/>
</dbReference>
<comment type="similarity">
    <text evidence="1 2">Belongs to the phD/YefM antitoxin family.</text>
</comment>
<dbReference type="NCBIfam" id="TIGR01552">
    <property type="entry name" value="phd_fam"/>
    <property type="match status" value="1"/>
</dbReference>
<protein>
    <recommendedName>
        <fullName evidence="2">Antitoxin</fullName>
    </recommendedName>
</protein>
<evidence type="ECO:0000256" key="1">
    <source>
        <dbReference type="ARBA" id="ARBA00009981"/>
    </source>
</evidence>
<keyword evidence="4" id="KW-1185">Reference proteome</keyword>
<evidence type="ECO:0000313" key="3">
    <source>
        <dbReference type="EMBL" id="MCZ0859019.1"/>
    </source>
</evidence>
<dbReference type="Gene3D" id="3.40.1620.10">
    <property type="entry name" value="YefM-like domain"/>
    <property type="match status" value="1"/>
</dbReference>
<comment type="caution">
    <text evidence="3">The sequence shown here is derived from an EMBL/GenBank/DDBJ whole genome shotgun (WGS) entry which is preliminary data.</text>
</comment>
<dbReference type="RefSeq" id="WP_268918326.1">
    <property type="nucleotide sequence ID" value="NZ_JAPTMY010000036.1"/>
</dbReference>
<gene>
    <name evidence="3" type="ORF">OHJ16_13315</name>
</gene>
<evidence type="ECO:0000313" key="4">
    <source>
        <dbReference type="Proteomes" id="UP001072034"/>
    </source>
</evidence>
<dbReference type="SUPFAM" id="SSF143120">
    <property type="entry name" value="YefM-like"/>
    <property type="match status" value="1"/>
</dbReference>